<gene>
    <name evidence="1" type="ORF">GMARGA_LOCUS20424</name>
</gene>
<feature type="non-terminal residue" evidence="1">
    <location>
        <position position="1"/>
    </location>
</feature>
<protein>
    <submittedName>
        <fullName evidence="1">38144_t:CDS:1</fullName>
    </submittedName>
</protein>
<comment type="caution">
    <text evidence="1">The sequence shown here is derived from an EMBL/GenBank/DDBJ whole genome shotgun (WGS) entry which is preliminary data.</text>
</comment>
<proteinExistence type="predicted"/>
<organism evidence="1 2">
    <name type="scientific">Gigaspora margarita</name>
    <dbReference type="NCBI Taxonomy" id="4874"/>
    <lineage>
        <taxon>Eukaryota</taxon>
        <taxon>Fungi</taxon>
        <taxon>Fungi incertae sedis</taxon>
        <taxon>Mucoromycota</taxon>
        <taxon>Glomeromycotina</taxon>
        <taxon>Glomeromycetes</taxon>
        <taxon>Diversisporales</taxon>
        <taxon>Gigasporaceae</taxon>
        <taxon>Gigaspora</taxon>
    </lineage>
</organism>
<reference evidence="1 2" key="1">
    <citation type="submission" date="2021-06" db="EMBL/GenBank/DDBJ databases">
        <authorList>
            <person name="Kallberg Y."/>
            <person name="Tangrot J."/>
            <person name="Rosling A."/>
        </authorList>
    </citation>
    <scope>NUCLEOTIDE SEQUENCE [LARGE SCALE GENOMIC DNA]</scope>
    <source>
        <strain evidence="1 2">120-4 pot B 10/14</strain>
    </source>
</reference>
<evidence type="ECO:0000313" key="2">
    <source>
        <dbReference type="Proteomes" id="UP000789901"/>
    </source>
</evidence>
<dbReference type="Proteomes" id="UP000789901">
    <property type="component" value="Unassembled WGS sequence"/>
</dbReference>
<evidence type="ECO:0000313" key="1">
    <source>
        <dbReference type="EMBL" id="CAG8785842.1"/>
    </source>
</evidence>
<sequence length="401" mass="46319">ETLAAANWSNVNPQRRTNEQDDLIHFEHREYDNRYTSLTYSEYTVRTTTPMPIYYEVQHNKKEENDEHIVITNPDDVLVLPLNNIEPMPIDTEDYRSMILLLPFGTWNLAREQLFYTNSTIQQPQPPNLPDQQLAPGAAAANLMEQLLQSMNNLISAMEATSCKGESAGKVELVDPLNNILDQPTPNEVLLALTLNSRIETLDVSSIEVIYCEKIRKEINNLSIRNLIGIHGQRKYLLGEVESLPIVISKVKIPINIEVTEAKDYTMIVGIDYWDEELGISRKTKKYTSLDKNQQAKVEELMKNNKFLFAEGLTQSGRTKEEIHTITLKEEVEPVKQKLYRVSYIENEFISQKRLQAQDNIQKAQRRQKNYYNYSIRPIEFRIGDQVLLHESAKEKYIGIS</sequence>
<keyword evidence="2" id="KW-1185">Reference proteome</keyword>
<name>A0ABN7VM53_GIGMA</name>
<accession>A0ABN7VM53</accession>
<dbReference type="EMBL" id="CAJVQB010017892">
    <property type="protein sequence ID" value="CAG8785842.1"/>
    <property type="molecule type" value="Genomic_DNA"/>
</dbReference>